<reference evidence="13 14" key="1">
    <citation type="journal article" date="2012" name="Proc. Natl. Acad. Sci. U.S.A.">
        <title>Gain and loss of multiple functionally related, horizontally transferred genes in the reduced genomes of two microsporidian parasites.</title>
        <authorList>
            <person name="Pombert J.-F."/>
            <person name="Selman M."/>
            <person name="Burki F."/>
            <person name="Bardell F.T."/>
            <person name="Farinelli L."/>
            <person name="Solter L.F."/>
            <person name="Whitman D.W."/>
            <person name="Weiss L.M."/>
            <person name="Corradi N."/>
            <person name="Keeling P.J."/>
        </authorList>
    </citation>
    <scope>NUCLEOTIDE SEQUENCE [LARGE SCALE GENOMIC DNA]</scope>
    <source>
        <strain evidence="13 14">SJ-2008</strain>
    </source>
</reference>
<dbReference type="GO" id="GO:0007131">
    <property type="term" value="P:reciprocal meiotic recombination"/>
    <property type="evidence" value="ECO:0007669"/>
    <property type="project" value="TreeGrafter"/>
</dbReference>
<evidence type="ECO:0000313" key="14">
    <source>
        <dbReference type="Proteomes" id="UP000010094"/>
    </source>
</evidence>
<feature type="domain" description="Spo11/DNA topoisomerase VI subunit A N-terminal" evidence="11">
    <location>
        <begin position="28"/>
        <end position="87"/>
    </location>
</feature>
<sequence length="301" mass="34753">MTSTSTKISKSLRYSTLKLLTDLKSRTLVVRIRLHEIIIEMQESGISRNEREIFYMDVNVFRTQTTVKRMISSIASELRVSKYELGVRNTLKGTFIGRLTFIKCGSLSAMEICSPENTPQLIPDMSKVKEVLCDYKKVLVVEKDTILQRIASEIGRERCLEGVLLVCGRGYPCKNTMLLLKMIENKTTISGFFDFDPFGIHIFCIYKHGSRMDPDTRVETITRIGVCVEDALERNKWEGGFLELSDHDLKMIDKLMKFKDLASDLLFLKKTNKKIEMEAFFSKTSEELRHFLCKALRRMKN</sequence>
<dbReference type="PANTHER" id="PTHR10848">
    <property type="entry name" value="MEIOTIC RECOMBINATION PROTEIN SPO11"/>
    <property type="match status" value="1"/>
</dbReference>
<evidence type="ECO:0000256" key="9">
    <source>
        <dbReference type="ARBA" id="ARBA00023235"/>
    </source>
</evidence>
<evidence type="ECO:0000256" key="8">
    <source>
        <dbReference type="ARBA" id="ARBA00023125"/>
    </source>
</evidence>
<dbReference type="GO" id="GO:0005524">
    <property type="term" value="F:ATP binding"/>
    <property type="evidence" value="ECO:0007669"/>
    <property type="project" value="InterPro"/>
</dbReference>
<evidence type="ECO:0000256" key="1">
    <source>
        <dbReference type="ARBA" id="ARBA00000185"/>
    </source>
</evidence>
<dbReference type="Gene3D" id="1.10.10.10">
    <property type="entry name" value="Winged helix-like DNA-binding domain superfamily/Winged helix DNA-binding domain"/>
    <property type="match status" value="1"/>
</dbReference>
<comment type="catalytic activity">
    <reaction evidence="1 10">
        <text>ATP-dependent breakage, passage and rejoining of double-stranded DNA.</text>
        <dbReference type="EC" id="5.6.2.2"/>
    </reaction>
</comment>
<dbReference type="HOGENOM" id="CLU_037229_4_0_1"/>
<evidence type="ECO:0000256" key="10">
    <source>
        <dbReference type="PROSITE-ProRule" id="PRU01385"/>
    </source>
</evidence>
<keyword evidence="7 10" id="KW-0799">Topoisomerase</keyword>
<dbReference type="InterPro" id="IPR002815">
    <property type="entry name" value="Spo11/TopoVI_A"/>
</dbReference>
<dbReference type="PRINTS" id="PR01550">
    <property type="entry name" value="TOP6AFAMILY"/>
</dbReference>
<comment type="similarity">
    <text evidence="3 10">Belongs to the TOP6A family.</text>
</comment>
<dbReference type="CDD" id="cd00223">
    <property type="entry name" value="TOPRIM_TopoIIB_SPO"/>
    <property type="match status" value="1"/>
</dbReference>
<evidence type="ECO:0000256" key="7">
    <source>
        <dbReference type="ARBA" id="ARBA00023029"/>
    </source>
</evidence>
<evidence type="ECO:0000256" key="2">
    <source>
        <dbReference type="ARBA" id="ARBA00001946"/>
    </source>
</evidence>
<dbReference type="Pfam" id="PF21180">
    <property type="entry name" value="TOP6A-Spo11_Toprim"/>
    <property type="match status" value="1"/>
</dbReference>
<keyword evidence="5" id="KW-0479">Metal-binding</keyword>
<dbReference type="PANTHER" id="PTHR10848:SF0">
    <property type="entry name" value="MEIOTIC RECOMBINATION PROTEIN SPO11"/>
    <property type="match status" value="1"/>
</dbReference>
<dbReference type="GO" id="GO:0000228">
    <property type="term" value="C:nuclear chromosome"/>
    <property type="evidence" value="ECO:0007669"/>
    <property type="project" value="TreeGrafter"/>
</dbReference>
<evidence type="ECO:0000256" key="5">
    <source>
        <dbReference type="ARBA" id="ARBA00022723"/>
    </source>
</evidence>
<dbReference type="InterPro" id="IPR036388">
    <property type="entry name" value="WH-like_DNA-bd_sf"/>
</dbReference>
<evidence type="ECO:0000256" key="4">
    <source>
        <dbReference type="ARBA" id="ARBA00012895"/>
    </source>
</evidence>
<dbReference type="GO" id="GO:0042138">
    <property type="term" value="P:meiotic DNA double-strand break formation"/>
    <property type="evidence" value="ECO:0007669"/>
    <property type="project" value="TreeGrafter"/>
</dbReference>
<evidence type="ECO:0000259" key="11">
    <source>
        <dbReference type="Pfam" id="PF04406"/>
    </source>
</evidence>
<dbReference type="Proteomes" id="UP000010094">
    <property type="component" value="Chromosome IV"/>
</dbReference>
<keyword evidence="8 10" id="KW-0238">DNA-binding</keyword>
<feature type="active site" description="O-(5'-phospho-DNA)-tyrosine intermediate" evidence="10">
    <location>
        <position position="55"/>
    </location>
</feature>
<protein>
    <recommendedName>
        <fullName evidence="4">DNA topoisomerase (ATP-hydrolyzing)</fullName>
        <ecNumber evidence="4">5.6.2.2</ecNumber>
    </recommendedName>
</protein>
<dbReference type="GO" id="GO:0000706">
    <property type="term" value="P:meiotic DNA double-strand break processing"/>
    <property type="evidence" value="ECO:0007669"/>
    <property type="project" value="TreeGrafter"/>
</dbReference>
<dbReference type="VEuPathDB" id="MicrosporidiaDB:EROM_041090"/>
<dbReference type="InterPro" id="IPR034136">
    <property type="entry name" value="TOPRIM_Topo6A/Spo11"/>
</dbReference>
<dbReference type="PROSITE" id="PS52041">
    <property type="entry name" value="TOPO_IIB"/>
    <property type="match status" value="1"/>
</dbReference>
<dbReference type="GeneID" id="20521173"/>
<dbReference type="GO" id="GO:0003677">
    <property type="term" value="F:DNA binding"/>
    <property type="evidence" value="ECO:0007669"/>
    <property type="project" value="UniProtKB-UniRule"/>
</dbReference>
<evidence type="ECO:0000256" key="6">
    <source>
        <dbReference type="ARBA" id="ARBA00022842"/>
    </source>
</evidence>
<dbReference type="Pfam" id="PF04406">
    <property type="entry name" value="TP6A_N"/>
    <property type="match status" value="1"/>
</dbReference>
<dbReference type="EC" id="5.6.2.2" evidence="4"/>
<evidence type="ECO:0000313" key="13">
    <source>
        <dbReference type="EMBL" id="AFN82876.1"/>
    </source>
</evidence>
<comment type="cofactor">
    <cofactor evidence="2">
        <name>Mg(2+)</name>
        <dbReference type="ChEBI" id="CHEBI:18420"/>
    </cofactor>
</comment>
<gene>
    <name evidence="13" type="ordered locus">EROM_041090</name>
</gene>
<dbReference type="RefSeq" id="XP_009264373.1">
    <property type="nucleotide sequence ID" value="XM_009266098.1"/>
</dbReference>
<dbReference type="GO" id="GO:0046872">
    <property type="term" value="F:metal ion binding"/>
    <property type="evidence" value="ECO:0007669"/>
    <property type="project" value="UniProtKB-KW"/>
</dbReference>
<organism evidence="13 14">
    <name type="scientific">Encephalitozoon romaleae (strain SJ-2008)</name>
    <name type="common">Microsporidian parasite</name>
    <dbReference type="NCBI Taxonomy" id="1178016"/>
    <lineage>
        <taxon>Eukaryota</taxon>
        <taxon>Fungi</taxon>
        <taxon>Fungi incertae sedis</taxon>
        <taxon>Microsporidia</taxon>
        <taxon>Unikaryonidae</taxon>
        <taxon>Encephalitozoon</taxon>
    </lineage>
</organism>
<dbReference type="EMBL" id="CP003521">
    <property type="protein sequence ID" value="AFN82876.1"/>
    <property type="molecule type" value="Genomic_DNA"/>
</dbReference>
<keyword evidence="6" id="KW-0460">Magnesium</keyword>
<name>I6ZTB2_ENCRO</name>
<evidence type="ECO:0000256" key="3">
    <source>
        <dbReference type="ARBA" id="ARBA00006559"/>
    </source>
</evidence>
<dbReference type="KEGG" id="ero:EROM_041090"/>
<dbReference type="Gene3D" id="3.40.1360.10">
    <property type="match status" value="1"/>
</dbReference>
<keyword evidence="9 10" id="KW-0413">Isomerase</keyword>
<dbReference type="GO" id="GO:0003918">
    <property type="term" value="F:DNA topoisomerase type II (double strand cut, ATP-hydrolyzing) activity"/>
    <property type="evidence" value="ECO:0007669"/>
    <property type="project" value="UniProtKB-UniRule"/>
</dbReference>
<dbReference type="OrthoDB" id="5377392at2759"/>
<dbReference type="InterPro" id="IPR036078">
    <property type="entry name" value="Spo11/TopoVI_A_sf"/>
</dbReference>
<keyword evidence="14" id="KW-1185">Reference proteome</keyword>
<dbReference type="InterPro" id="IPR013049">
    <property type="entry name" value="Spo11/TopoVI_A_N"/>
</dbReference>
<evidence type="ECO:0000259" key="12">
    <source>
        <dbReference type="Pfam" id="PF21180"/>
    </source>
</evidence>
<feature type="domain" description="Topoisomerase 6 subunit A/Spo11 TOPRIM" evidence="12">
    <location>
        <begin position="138"/>
        <end position="287"/>
    </location>
</feature>
<dbReference type="AlphaFoldDB" id="I6ZTB2"/>
<accession>I6ZTB2</accession>
<dbReference type="SUPFAM" id="SSF56726">
    <property type="entry name" value="DNA topoisomerase IV, alpha subunit"/>
    <property type="match status" value="1"/>
</dbReference>
<proteinExistence type="inferred from homology"/>